<dbReference type="EMBL" id="JACCFY010000001">
    <property type="protein sequence ID" value="NYJ78623.1"/>
    <property type="molecule type" value="Genomic_DNA"/>
</dbReference>
<accession>A0A7Z0GMW3</accession>
<dbReference type="RefSeq" id="WP_179541942.1">
    <property type="nucleotide sequence ID" value="NZ_BAAALL010000005.1"/>
</dbReference>
<keyword evidence="1" id="KW-0812">Transmembrane</keyword>
<keyword evidence="1" id="KW-0472">Membrane</keyword>
<evidence type="ECO:0000313" key="2">
    <source>
        <dbReference type="EMBL" id="NYJ78623.1"/>
    </source>
</evidence>
<name>A0A7Z0GMW3_9MICC</name>
<organism evidence="2 3">
    <name type="scientific">Nesterenkonia xinjiangensis</name>
    <dbReference type="NCBI Taxonomy" id="225327"/>
    <lineage>
        <taxon>Bacteria</taxon>
        <taxon>Bacillati</taxon>
        <taxon>Actinomycetota</taxon>
        <taxon>Actinomycetes</taxon>
        <taxon>Micrococcales</taxon>
        <taxon>Micrococcaceae</taxon>
        <taxon>Nesterenkonia</taxon>
    </lineage>
</organism>
<feature type="transmembrane region" description="Helical" evidence="1">
    <location>
        <begin position="42"/>
        <end position="61"/>
    </location>
</feature>
<keyword evidence="1" id="KW-1133">Transmembrane helix</keyword>
<feature type="transmembrane region" description="Helical" evidence="1">
    <location>
        <begin position="68"/>
        <end position="86"/>
    </location>
</feature>
<sequence length="204" mass="20497">MRAAPRLSGGQRLLRGSLAAVAAVSTAVVAHSAAGHHAPHPLVVLLALAVSLPLCTALATLRFGRLRLVASVLISQAVFHGLFTFLPASAGAAAPSGAAGAVPHAEHGQTALSAVQGGAPDLGMTFSHGMAAVLTIVVLRRGELILDAFSSLLSLRPARILMTPRAVPLGVGSADLTPSGPIPPLTDLWAGRGPCTVRGPPVPV</sequence>
<evidence type="ECO:0000256" key="1">
    <source>
        <dbReference type="SAM" id="Phobius"/>
    </source>
</evidence>
<proteinExistence type="predicted"/>
<evidence type="ECO:0000313" key="3">
    <source>
        <dbReference type="Proteomes" id="UP000535437"/>
    </source>
</evidence>
<keyword evidence="3" id="KW-1185">Reference proteome</keyword>
<dbReference type="AlphaFoldDB" id="A0A7Z0GMW3"/>
<protein>
    <submittedName>
        <fullName evidence="2">Uncharacterized protein</fullName>
    </submittedName>
</protein>
<comment type="caution">
    <text evidence="2">The sequence shown here is derived from an EMBL/GenBank/DDBJ whole genome shotgun (WGS) entry which is preliminary data.</text>
</comment>
<gene>
    <name evidence="2" type="ORF">HNR09_002034</name>
</gene>
<dbReference type="Proteomes" id="UP000535437">
    <property type="component" value="Unassembled WGS sequence"/>
</dbReference>
<reference evidence="2 3" key="1">
    <citation type="submission" date="2020-07" db="EMBL/GenBank/DDBJ databases">
        <title>Sequencing the genomes of 1000 actinobacteria strains.</title>
        <authorList>
            <person name="Klenk H.-P."/>
        </authorList>
    </citation>
    <scope>NUCLEOTIDE SEQUENCE [LARGE SCALE GENOMIC DNA]</scope>
    <source>
        <strain evidence="2 3">DSM 15475</strain>
    </source>
</reference>